<dbReference type="Gene3D" id="1.10.150.80">
    <property type="entry name" value="HRDC domain"/>
    <property type="match status" value="1"/>
</dbReference>
<dbReference type="InterPro" id="IPR014001">
    <property type="entry name" value="Helicase_ATP-bd"/>
</dbReference>
<dbReference type="GO" id="GO:0005524">
    <property type="term" value="F:ATP binding"/>
    <property type="evidence" value="ECO:0007669"/>
    <property type="project" value="UniProtKB-KW"/>
</dbReference>
<dbReference type="GO" id="GO:0030894">
    <property type="term" value="C:replisome"/>
    <property type="evidence" value="ECO:0007669"/>
    <property type="project" value="TreeGrafter"/>
</dbReference>
<dbReference type="InterPro" id="IPR036388">
    <property type="entry name" value="WH-like_DNA-bd_sf"/>
</dbReference>
<evidence type="ECO:0000256" key="16">
    <source>
        <dbReference type="NCBIfam" id="TIGR01389"/>
    </source>
</evidence>
<dbReference type="Gene3D" id="1.10.10.10">
    <property type="entry name" value="Winged helix-like DNA-binding domain superfamily/Winged helix DNA-binding domain"/>
    <property type="match status" value="1"/>
</dbReference>
<keyword evidence="22" id="KW-1185">Reference proteome</keyword>
<comment type="cofactor">
    <cofactor evidence="2">
        <name>Zn(2+)</name>
        <dbReference type="ChEBI" id="CHEBI:29105"/>
    </cofactor>
</comment>
<dbReference type="Gene3D" id="3.40.50.300">
    <property type="entry name" value="P-loop containing nucleotide triphosphate hydrolases"/>
    <property type="match status" value="2"/>
</dbReference>
<evidence type="ECO:0000256" key="9">
    <source>
        <dbReference type="ARBA" id="ARBA00022833"/>
    </source>
</evidence>
<dbReference type="SUPFAM" id="SSF46785">
    <property type="entry name" value="Winged helix' DNA-binding domain"/>
    <property type="match status" value="1"/>
</dbReference>
<dbReference type="SMART" id="SM00956">
    <property type="entry name" value="RQC"/>
    <property type="match status" value="1"/>
</dbReference>
<evidence type="ECO:0000256" key="4">
    <source>
        <dbReference type="ARBA" id="ARBA00022723"/>
    </source>
</evidence>
<dbReference type="Pfam" id="PF00570">
    <property type="entry name" value="HRDC"/>
    <property type="match status" value="1"/>
</dbReference>
<dbReference type="Pfam" id="PF00271">
    <property type="entry name" value="Helicase_C"/>
    <property type="match status" value="1"/>
</dbReference>
<dbReference type="GO" id="GO:0043138">
    <property type="term" value="F:3'-5' DNA helicase activity"/>
    <property type="evidence" value="ECO:0007669"/>
    <property type="project" value="UniProtKB-EC"/>
</dbReference>
<evidence type="ECO:0000256" key="2">
    <source>
        <dbReference type="ARBA" id="ARBA00001947"/>
    </source>
</evidence>
<dbReference type="PROSITE" id="PS51194">
    <property type="entry name" value="HELICASE_CTER"/>
    <property type="match status" value="1"/>
</dbReference>
<dbReference type="InterPro" id="IPR002121">
    <property type="entry name" value="HRDC_dom"/>
</dbReference>
<keyword evidence="4" id="KW-0479">Metal-binding</keyword>
<dbReference type="Proteomes" id="UP000234239">
    <property type="component" value="Unassembled WGS sequence"/>
</dbReference>
<dbReference type="KEGG" id="asan:AWM72_06515"/>
<evidence type="ECO:0000259" key="17">
    <source>
        <dbReference type="PROSITE" id="PS50967"/>
    </source>
</evidence>
<comment type="catalytic activity">
    <reaction evidence="15">
        <text>Couples ATP hydrolysis with the unwinding of duplex DNA by translocating in the 3'-5' direction.</text>
        <dbReference type="EC" id="5.6.2.4"/>
    </reaction>
</comment>
<dbReference type="EMBL" id="CP014160">
    <property type="protein sequence ID" value="AMB94438.1"/>
    <property type="molecule type" value="Genomic_DNA"/>
</dbReference>
<evidence type="ECO:0000256" key="1">
    <source>
        <dbReference type="ARBA" id="ARBA00001946"/>
    </source>
</evidence>
<dbReference type="SMART" id="SM00490">
    <property type="entry name" value="HELICc"/>
    <property type="match status" value="1"/>
</dbReference>
<dbReference type="Proteomes" id="UP000069912">
    <property type="component" value="Chromosome"/>
</dbReference>
<evidence type="ECO:0000256" key="7">
    <source>
        <dbReference type="ARBA" id="ARBA00022801"/>
    </source>
</evidence>
<proteinExistence type="inferred from homology"/>
<keyword evidence="9" id="KW-0862">Zinc</keyword>
<evidence type="ECO:0000256" key="13">
    <source>
        <dbReference type="ARBA" id="ARBA00023204"/>
    </source>
</evidence>
<evidence type="ECO:0000313" key="21">
    <source>
        <dbReference type="EMBL" id="PKZ20453.1"/>
    </source>
</evidence>
<dbReference type="FunFam" id="3.40.50.300:FF:000296">
    <property type="entry name" value="ATP-dependent DNA helicase RecQ"/>
    <property type="match status" value="1"/>
</dbReference>
<reference evidence="22" key="2">
    <citation type="submission" date="2016-01" db="EMBL/GenBank/DDBJ databases">
        <title>Six Aerococcus type strain genome sequencing and assembly using PacBio and Illumina Hiseq.</title>
        <authorList>
            <person name="Carkaci D."/>
            <person name="Dargis R."/>
            <person name="Nielsen X.C."/>
            <person name="Skovgaard O."/>
            <person name="Fuursted K."/>
            <person name="Christensen J.J."/>
        </authorList>
    </citation>
    <scope>NUCLEOTIDE SEQUENCE [LARGE SCALE GENOMIC DNA]</scope>
    <source>
        <strain evidence="22">CCUG43001</strain>
    </source>
</reference>
<reference evidence="20 22" key="1">
    <citation type="journal article" date="2016" name="Genome Announc.">
        <title>Complete Genome Sequences of Aerococcus christensenii CCUG 28831T, Aerococcus sanguinicola CCUG 43001T, Aerococcus urinae CCUG 36881T, Aerococcus urinaeequi CCUG 28094T, Aerococcus urinaehominis CCUG 42038 BT, and Aerococcus viridans CCUG 4311T.</title>
        <authorList>
            <person name="Carkaci D."/>
            <person name="Dargis R."/>
            <person name="Nielsen X.C."/>
            <person name="Skovgaard O."/>
            <person name="Fuursted K."/>
            <person name="Christensen J.J."/>
        </authorList>
    </citation>
    <scope>NUCLEOTIDE SEQUENCE [LARGE SCALE GENOMIC DNA]</scope>
    <source>
        <strain evidence="20 22">CCUG43001</strain>
    </source>
</reference>
<keyword evidence="5" id="KW-0547">Nucleotide-binding</keyword>
<evidence type="ECO:0000256" key="14">
    <source>
        <dbReference type="ARBA" id="ARBA00023235"/>
    </source>
</evidence>
<dbReference type="GO" id="GO:0046872">
    <property type="term" value="F:metal ion binding"/>
    <property type="evidence" value="ECO:0007669"/>
    <property type="project" value="UniProtKB-KW"/>
</dbReference>
<dbReference type="SMART" id="SM00341">
    <property type="entry name" value="HRDC"/>
    <property type="match status" value="1"/>
</dbReference>
<evidence type="ECO:0000256" key="6">
    <source>
        <dbReference type="ARBA" id="ARBA00022763"/>
    </source>
</evidence>
<dbReference type="PROSITE" id="PS50967">
    <property type="entry name" value="HRDC"/>
    <property type="match status" value="1"/>
</dbReference>
<evidence type="ECO:0000313" key="23">
    <source>
        <dbReference type="Proteomes" id="UP000234239"/>
    </source>
</evidence>
<dbReference type="SUPFAM" id="SSF52540">
    <property type="entry name" value="P-loop containing nucleoside triphosphate hydrolases"/>
    <property type="match status" value="1"/>
</dbReference>
<comment type="similarity">
    <text evidence="3">Belongs to the helicase family. RecQ subfamily.</text>
</comment>
<keyword evidence="11" id="KW-0238">DNA-binding</keyword>
<evidence type="ECO:0000256" key="10">
    <source>
        <dbReference type="ARBA" id="ARBA00022840"/>
    </source>
</evidence>
<dbReference type="EMBL" id="PKGY01000009">
    <property type="protein sequence ID" value="PKZ20453.1"/>
    <property type="molecule type" value="Genomic_DNA"/>
</dbReference>
<dbReference type="GO" id="GO:0005737">
    <property type="term" value="C:cytoplasm"/>
    <property type="evidence" value="ECO:0007669"/>
    <property type="project" value="TreeGrafter"/>
</dbReference>
<dbReference type="InterPro" id="IPR044876">
    <property type="entry name" value="HRDC_dom_sf"/>
</dbReference>
<evidence type="ECO:0000259" key="19">
    <source>
        <dbReference type="PROSITE" id="PS51194"/>
    </source>
</evidence>
<keyword evidence="12" id="KW-0233">DNA recombination</keyword>
<dbReference type="InterPro" id="IPR027417">
    <property type="entry name" value="P-loop_NTPase"/>
</dbReference>
<organism evidence="20 22">
    <name type="scientific">Aerococcus sanguinicola</name>
    <dbReference type="NCBI Taxonomy" id="119206"/>
    <lineage>
        <taxon>Bacteria</taxon>
        <taxon>Bacillati</taxon>
        <taxon>Bacillota</taxon>
        <taxon>Bacilli</taxon>
        <taxon>Lactobacillales</taxon>
        <taxon>Aerococcaceae</taxon>
        <taxon>Aerococcus</taxon>
    </lineage>
</organism>
<dbReference type="SMART" id="SM00487">
    <property type="entry name" value="DEXDc"/>
    <property type="match status" value="1"/>
</dbReference>
<dbReference type="NCBIfam" id="TIGR01389">
    <property type="entry name" value="recQ"/>
    <property type="match status" value="1"/>
</dbReference>
<dbReference type="InterPro" id="IPR004589">
    <property type="entry name" value="DNA_helicase_ATP-dep_RecQ"/>
</dbReference>
<dbReference type="GO" id="GO:0003677">
    <property type="term" value="F:DNA binding"/>
    <property type="evidence" value="ECO:0007669"/>
    <property type="project" value="UniProtKB-KW"/>
</dbReference>
<dbReference type="GO" id="GO:0006281">
    <property type="term" value="P:DNA repair"/>
    <property type="evidence" value="ECO:0007669"/>
    <property type="project" value="UniProtKB-KW"/>
</dbReference>
<dbReference type="InterPro" id="IPR010997">
    <property type="entry name" value="HRDC-like_sf"/>
</dbReference>
<evidence type="ECO:0000256" key="5">
    <source>
        <dbReference type="ARBA" id="ARBA00022741"/>
    </source>
</evidence>
<evidence type="ECO:0000256" key="15">
    <source>
        <dbReference type="ARBA" id="ARBA00034617"/>
    </source>
</evidence>
<keyword evidence="7" id="KW-0378">Hydrolase</keyword>
<dbReference type="RefSeq" id="WP_067975101.1">
    <property type="nucleotide sequence ID" value="NZ_CAJHKM010000008.1"/>
</dbReference>
<dbReference type="CDD" id="cd17920">
    <property type="entry name" value="DEXHc_RecQ"/>
    <property type="match status" value="1"/>
</dbReference>
<dbReference type="EC" id="5.6.2.4" evidence="16"/>
<feature type="domain" description="Helicase C-terminal" evidence="19">
    <location>
        <begin position="203"/>
        <end position="360"/>
    </location>
</feature>
<dbReference type="GO" id="GO:0006260">
    <property type="term" value="P:DNA replication"/>
    <property type="evidence" value="ECO:0007669"/>
    <property type="project" value="InterPro"/>
</dbReference>
<dbReference type="Pfam" id="PF00270">
    <property type="entry name" value="DEAD"/>
    <property type="match status" value="1"/>
</dbReference>
<dbReference type="InterPro" id="IPR018982">
    <property type="entry name" value="RQC_domain"/>
</dbReference>
<reference evidence="21 23" key="3">
    <citation type="submission" date="2017-12" db="EMBL/GenBank/DDBJ databases">
        <title>Phylogenetic diversity of female urinary microbiome.</title>
        <authorList>
            <person name="Thomas-White K."/>
            <person name="Wolfe A.J."/>
        </authorList>
    </citation>
    <scope>NUCLEOTIDE SEQUENCE [LARGE SCALE GENOMIC DNA]</scope>
    <source>
        <strain evidence="21 23">UMB0139</strain>
    </source>
</reference>
<feature type="domain" description="Helicase ATP-binding" evidence="18">
    <location>
        <begin position="24"/>
        <end position="193"/>
    </location>
</feature>
<dbReference type="GO" id="GO:0016787">
    <property type="term" value="F:hydrolase activity"/>
    <property type="evidence" value="ECO:0007669"/>
    <property type="project" value="UniProtKB-KW"/>
</dbReference>
<dbReference type="GO" id="GO:0009378">
    <property type="term" value="F:four-way junction helicase activity"/>
    <property type="evidence" value="ECO:0007669"/>
    <property type="project" value="TreeGrafter"/>
</dbReference>
<evidence type="ECO:0000313" key="20">
    <source>
        <dbReference type="EMBL" id="AMB94438.1"/>
    </source>
</evidence>
<dbReference type="InterPro" id="IPR011545">
    <property type="entry name" value="DEAD/DEAH_box_helicase_dom"/>
</dbReference>
<dbReference type="SUPFAM" id="SSF47819">
    <property type="entry name" value="HRDC-like"/>
    <property type="match status" value="1"/>
</dbReference>
<keyword evidence="10" id="KW-0067">ATP-binding</keyword>
<evidence type="ECO:0000256" key="11">
    <source>
        <dbReference type="ARBA" id="ARBA00023125"/>
    </source>
</evidence>
<keyword evidence="14" id="KW-0413">Isomerase</keyword>
<evidence type="ECO:0000259" key="18">
    <source>
        <dbReference type="PROSITE" id="PS51192"/>
    </source>
</evidence>
<evidence type="ECO:0000256" key="12">
    <source>
        <dbReference type="ARBA" id="ARBA00023172"/>
    </source>
</evidence>
<dbReference type="InterPro" id="IPR006293">
    <property type="entry name" value="DNA_helicase_ATP-dep_RecQ_bac"/>
</dbReference>
<accession>A0A0X8FBY2</accession>
<keyword evidence="6" id="KW-0227">DNA damage</keyword>
<dbReference type="PANTHER" id="PTHR13710">
    <property type="entry name" value="DNA HELICASE RECQ FAMILY MEMBER"/>
    <property type="match status" value="1"/>
</dbReference>
<comment type="cofactor">
    <cofactor evidence="1">
        <name>Mg(2+)</name>
        <dbReference type="ChEBI" id="CHEBI:18420"/>
    </cofactor>
</comment>
<dbReference type="GeneID" id="92903716"/>
<dbReference type="PROSITE" id="PS51192">
    <property type="entry name" value="HELICASE_ATP_BIND_1"/>
    <property type="match status" value="1"/>
</dbReference>
<dbReference type="InterPro" id="IPR036390">
    <property type="entry name" value="WH_DNA-bd_sf"/>
</dbReference>
<dbReference type="Pfam" id="PF16124">
    <property type="entry name" value="RecQ_Zn_bind"/>
    <property type="match status" value="1"/>
</dbReference>
<feature type="domain" description="HRDC" evidence="17">
    <location>
        <begin position="517"/>
        <end position="593"/>
    </location>
</feature>
<keyword evidence="8 20" id="KW-0347">Helicase</keyword>
<evidence type="ECO:0000256" key="8">
    <source>
        <dbReference type="ARBA" id="ARBA00022806"/>
    </source>
</evidence>
<dbReference type="Pfam" id="PF09382">
    <property type="entry name" value="RQC"/>
    <property type="match status" value="1"/>
</dbReference>
<sequence length="593" mass="66792">MATQDLLAYHYGYSQFRPGQEEIVEAILDGRDVLGVLPTGGGKSLCYQLPALALEGLTLVISPLISLMKDQVDSLHEHGIRAAYLNSASSWEEVQCLRQALGQGDLDLLYVAPERLKHPAFIDWMREVKLSQVAVDEAHCVSQWGHDFRASYREIGGFIEALDQRPVVSAFTATATAYVRQDIIQQLGLEDPRLVVNSFDRPNLKLRVLEPQSKWEALRQELHPEEAMIIYANTRKQVDQLYDRLRQAKFKVVRYHAGLSAEEREAGQNAFIYEEVNLIVATNAFGMGIDKPDVRKVIHYNMPTDLESYYQEAGRAGRDGLPAEAILLYHAKDIVAAKFLIGQSQDPSSERRLQAMINYADYAGCLRQYLLSYFGENLAEPCQNCSGCLEDIDVRDASREGQMVLSCLVRMRWAYGMSMVCDVLRGSKAQKVRDKGFDSLSTYGLLADYSEKEVKDIISQMLSQGYLSLNQYKGLELTPASKALLKGDKQLTIKARPYKAHSQAKSAQKTAVASQLSERDEELFEALRELRYELAGDEGVPAYIIFNNQTLLEMAEEKPQTYDDFLDISGVGQVKASKYADIFIERIEEWLEG</sequence>
<evidence type="ECO:0000313" key="22">
    <source>
        <dbReference type="Proteomes" id="UP000069912"/>
    </source>
</evidence>
<dbReference type="GO" id="GO:0006310">
    <property type="term" value="P:DNA recombination"/>
    <property type="evidence" value="ECO:0007669"/>
    <property type="project" value="UniProtKB-UniRule"/>
</dbReference>
<keyword evidence="13" id="KW-0234">DNA repair</keyword>
<dbReference type="GO" id="GO:0043590">
    <property type="term" value="C:bacterial nucleoid"/>
    <property type="evidence" value="ECO:0007669"/>
    <property type="project" value="TreeGrafter"/>
</dbReference>
<gene>
    <name evidence="21" type="primary">recQ</name>
    <name evidence="20" type="ORF">AWM72_06515</name>
    <name evidence="21" type="ORF">CYJ28_09980</name>
</gene>
<dbReference type="NCBIfam" id="TIGR00614">
    <property type="entry name" value="recQ_fam"/>
    <property type="match status" value="1"/>
</dbReference>
<dbReference type="AlphaFoldDB" id="A0A0X8FBY2"/>
<dbReference type="InterPro" id="IPR001650">
    <property type="entry name" value="Helicase_C-like"/>
</dbReference>
<evidence type="ECO:0000256" key="3">
    <source>
        <dbReference type="ARBA" id="ARBA00005446"/>
    </source>
</evidence>
<protein>
    <recommendedName>
        <fullName evidence="16">DNA helicase RecQ</fullName>
        <ecNumber evidence="16">5.6.2.4</ecNumber>
    </recommendedName>
</protein>
<dbReference type="PANTHER" id="PTHR13710:SF105">
    <property type="entry name" value="ATP-DEPENDENT DNA HELICASE Q1"/>
    <property type="match status" value="1"/>
</dbReference>
<dbReference type="InterPro" id="IPR032284">
    <property type="entry name" value="RecQ_Zn-bd"/>
</dbReference>
<dbReference type="OrthoDB" id="9763310at2"/>
<name>A0A0X8FBY2_9LACT</name>
<dbReference type="GO" id="GO:0009432">
    <property type="term" value="P:SOS response"/>
    <property type="evidence" value="ECO:0007669"/>
    <property type="project" value="UniProtKB-UniRule"/>
</dbReference>